<evidence type="ECO:0000256" key="3">
    <source>
        <dbReference type="ARBA" id="ARBA00007630"/>
    </source>
</evidence>
<feature type="domain" description="tRNA methyltransferase TRMD/TRM10-type" evidence="19">
    <location>
        <begin position="15"/>
        <end position="234"/>
    </location>
</feature>
<keyword evidence="10 15" id="KW-0949">S-adenosyl-L-methionine</keyword>
<organism evidence="20 21">
    <name type="scientific">Bradyrhizobium macuxiense</name>
    <dbReference type="NCBI Taxonomy" id="1755647"/>
    <lineage>
        <taxon>Bacteria</taxon>
        <taxon>Pseudomonadati</taxon>
        <taxon>Pseudomonadota</taxon>
        <taxon>Alphaproteobacteria</taxon>
        <taxon>Hyphomicrobiales</taxon>
        <taxon>Nitrobacteraceae</taxon>
        <taxon>Bradyrhizobium</taxon>
    </lineage>
</organism>
<comment type="function">
    <text evidence="1 15 17">Specifically methylates guanosine-37 in various tRNAs.</text>
</comment>
<evidence type="ECO:0000256" key="10">
    <source>
        <dbReference type="ARBA" id="ARBA00022691"/>
    </source>
</evidence>
<evidence type="ECO:0000256" key="4">
    <source>
        <dbReference type="ARBA" id="ARBA00011738"/>
    </source>
</evidence>
<dbReference type="Proteomes" id="UP000321304">
    <property type="component" value="Unassembled WGS sequence"/>
</dbReference>
<dbReference type="Gene3D" id="3.40.1280.10">
    <property type="match status" value="1"/>
</dbReference>
<keyword evidence="9 15" id="KW-0808">Transferase</keyword>
<dbReference type="InterPro" id="IPR029028">
    <property type="entry name" value="Alpha/beta_knot_MTases"/>
</dbReference>
<sequence>MTPQETPAQATPWRATVLTLFPDMFPGPLGVSLAGRALAGALWALEARDIRASATDKHRSVDDTPAGGGPGMVLRADVLAAAIDAAAIAPDRPRLLMSPRGRPLTQTHVAELAAGPGPLIVCGRFEGIDQRVIEARGLEEVSIGDYVLSGGEIAAMALIDACVRLLPGVMGKLASGTEESFSEGLLEYPQYTRPQEFEGRQIPEILISGDHAKVAAWRLAQSEALTAARRPDLWAGRTGQKAAPRRTKNTTDG</sequence>
<dbReference type="InterPro" id="IPR002649">
    <property type="entry name" value="tRNA_m1G_MeTrfase_TrmD"/>
</dbReference>
<feature type="binding site" evidence="15 16">
    <location>
        <begin position="143"/>
        <end position="148"/>
    </location>
    <ligand>
        <name>S-adenosyl-L-methionine</name>
        <dbReference type="ChEBI" id="CHEBI:59789"/>
    </ligand>
</feature>
<gene>
    <name evidence="15" type="primary">trmD</name>
    <name evidence="20" type="ORF">FBZ93_110308</name>
</gene>
<dbReference type="SUPFAM" id="SSF75217">
    <property type="entry name" value="alpha/beta knot"/>
    <property type="match status" value="1"/>
</dbReference>
<dbReference type="GO" id="GO:0005829">
    <property type="term" value="C:cytosol"/>
    <property type="evidence" value="ECO:0007669"/>
    <property type="project" value="TreeGrafter"/>
</dbReference>
<dbReference type="PANTHER" id="PTHR46417:SF1">
    <property type="entry name" value="TRNA (GUANINE-N(1)-)-METHYLTRANSFERASE"/>
    <property type="match status" value="1"/>
</dbReference>
<feature type="binding site" evidence="15 16">
    <location>
        <position position="123"/>
    </location>
    <ligand>
        <name>S-adenosyl-L-methionine</name>
        <dbReference type="ChEBI" id="CHEBI:59789"/>
    </ligand>
</feature>
<name>A0A560LDQ5_9BRAD</name>
<evidence type="ECO:0000256" key="1">
    <source>
        <dbReference type="ARBA" id="ARBA00002634"/>
    </source>
</evidence>
<protein>
    <recommendedName>
        <fullName evidence="6 15">tRNA (guanine-N(1)-)-methyltransferase</fullName>
        <ecNumber evidence="5 15">2.1.1.228</ecNumber>
    </recommendedName>
    <alternativeName>
        <fullName evidence="12 15">M1G-methyltransferase</fullName>
    </alternativeName>
    <alternativeName>
        <fullName evidence="13 15">tRNA [GM37] methyltransferase</fullName>
    </alternativeName>
</protein>
<evidence type="ECO:0000256" key="16">
    <source>
        <dbReference type="PIRSR" id="PIRSR000386-1"/>
    </source>
</evidence>
<evidence type="ECO:0000256" key="5">
    <source>
        <dbReference type="ARBA" id="ARBA00012807"/>
    </source>
</evidence>
<dbReference type="Pfam" id="PF01746">
    <property type="entry name" value="tRNA_m1G_MT"/>
    <property type="match status" value="1"/>
</dbReference>
<evidence type="ECO:0000256" key="15">
    <source>
        <dbReference type="HAMAP-Rule" id="MF_00605"/>
    </source>
</evidence>
<dbReference type="InterPro" id="IPR029026">
    <property type="entry name" value="tRNA_m1G_MTases_N"/>
</dbReference>
<comment type="similarity">
    <text evidence="3 15 17">Belongs to the RNA methyltransferase TrmD family.</text>
</comment>
<dbReference type="InterPro" id="IPR023148">
    <property type="entry name" value="tRNA_m1G_MeTrfase_C_sf"/>
</dbReference>
<evidence type="ECO:0000256" key="12">
    <source>
        <dbReference type="ARBA" id="ARBA00029736"/>
    </source>
</evidence>
<keyword evidence="7 15" id="KW-0963">Cytoplasm</keyword>
<dbReference type="RefSeq" id="WP_146989903.1">
    <property type="nucleotide sequence ID" value="NZ_VITY01000010.1"/>
</dbReference>
<dbReference type="NCBIfam" id="NF000648">
    <property type="entry name" value="PRK00026.1"/>
    <property type="match status" value="1"/>
</dbReference>
<evidence type="ECO:0000256" key="2">
    <source>
        <dbReference type="ARBA" id="ARBA00004496"/>
    </source>
</evidence>
<dbReference type="PANTHER" id="PTHR46417">
    <property type="entry name" value="TRNA (GUANINE-N(1)-)-METHYLTRANSFERASE"/>
    <property type="match status" value="1"/>
</dbReference>
<keyword evidence="11 15" id="KW-0819">tRNA processing</keyword>
<dbReference type="HAMAP" id="MF_00605">
    <property type="entry name" value="TrmD"/>
    <property type="match status" value="1"/>
</dbReference>
<keyword evidence="21" id="KW-1185">Reference proteome</keyword>
<evidence type="ECO:0000256" key="17">
    <source>
        <dbReference type="RuleBase" id="RU003464"/>
    </source>
</evidence>
<evidence type="ECO:0000313" key="21">
    <source>
        <dbReference type="Proteomes" id="UP000321304"/>
    </source>
</evidence>
<dbReference type="GO" id="GO:0002939">
    <property type="term" value="P:tRNA N1-guanine methylation"/>
    <property type="evidence" value="ECO:0007669"/>
    <property type="project" value="TreeGrafter"/>
</dbReference>
<dbReference type="EMBL" id="VITY01000010">
    <property type="protein sequence ID" value="TWB93701.1"/>
    <property type="molecule type" value="Genomic_DNA"/>
</dbReference>
<dbReference type="PIRSF" id="PIRSF000386">
    <property type="entry name" value="tRNA_mtase"/>
    <property type="match status" value="1"/>
</dbReference>
<evidence type="ECO:0000256" key="6">
    <source>
        <dbReference type="ARBA" id="ARBA00014679"/>
    </source>
</evidence>
<evidence type="ECO:0000256" key="18">
    <source>
        <dbReference type="SAM" id="MobiDB-lite"/>
    </source>
</evidence>
<dbReference type="CDD" id="cd18080">
    <property type="entry name" value="TrmD-like"/>
    <property type="match status" value="1"/>
</dbReference>
<proteinExistence type="inferred from homology"/>
<evidence type="ECO:0000256" key="14">
    <source>
        <dbReference type="ARBA" id="ARBA00047783"/>
    </source>
</evidence>
<evidence type="ECO:0000256" key="8">
    <source>
        <dbReference type="ARBA" id="ARBA00022603"/>
    </source>
</evidence>
<feature type="compositionally biased region" description="Basic residues" evidence="18">
    <location>
        <begin position="243"/>
        <end position="253"/>
    </location>
</feature>
<dbReference type="Gene3D" id="1.10.1270.20">
    <property type="entry name" value="tRNA(m1g37)methyltransferase, domain 2"/>
    <property type="match status" value="1"/>
</dbReference>
<dbReference type="GO" id="GO:0052906">
    <property type="term" value="F:tRNA (guanine(37)-N1)-methyltransferase activity"/>
    <property type="evidence" value="ECO:0007669"/>
    <property type="project" value="UniProtKB-UniRule"/>
</dbReference>
<dbReference type="InterPro" id="IPR016009">
    <property type="entry name" value="tRNA_MeTrfase_TRMD/TRM10"/>
</dbReference>
<evidence type="ECO:0000256" key="9">
    <source>
        <dbReference type="ARBA" id="ARBA00022679"/>
    </source>
</evidence>
<dbReference type="OrthoDB" id="9807416at2"/>
<accession>A0A560LDQ5</accession>
<keyword evidence="8 15" id="KW-0489">Methyltransferase</keyword>
<comment type="subcellular location">
    <subcellularLocation>
        <location evidence="2 15 17">Cytoplasm</location>
    </subcellularLocation>
</comment>
<dbReference type="STRING" id="1755647.AS156_02720"/>
<evidence type="ECO:0000259" key="19">
    <source>
        <dbReference type="Pfam" id="PF01746"/>
    </source>
</evidence>
<evidence type="ECO:0000256" key="13">
    <source>
        <dbReference type="ARBA" id="ARBA00033392"/>
    </source>
</evidence>
<comment type="caution">
    <text evidence="20">The sequence shown here is derived from an EMBL/GenBank/DDBJ whole genome shotgun (WGS) entry which is preliminary data.</text>
</comment>
<dbReference type="NCBIfam" id="TIGR00088">
    <property type="entry name" value="trmD"/>
    <property type="match status" value="1"/>
</dbReference>
<dbReference type="EC" id="2.1.1.228" evidence="5 15"/>
<reference evidence="20 21" key="1">
    <citation type="submission" date="2019-06" db="EMBL/GenBank/DDBJ databases">
        <title>Genomic Encyclopedia of Type Strains, Phase IV (KMG-V): Genome sequencing to study the core and pangenomes of soil and plant-associated prokaryotes.</title>
        <authorList>
            <person name="Whitman W."/>
        </authorList>
    </citation>
    <scope>NUCLEOTIDE SEQUENCE [LARGE SCALE GENOMIC DNA]</scope>
    <source>
        <strain evidence="20 21">BR 10355</strain>
    </source>
</reference>
<comment type="catalytic activity">
    <reaction evidence="14 15 17">
        <text>guanosine(37) in tRNA + S-adenosyl-L-methionine = N(1)-methylguanosine(37) in tRNA + S-adenosyl-L-homocysteine + H(+)</text>
        <dbReference type="Rhea" id="RHEA:36899"/>
        <dbReference type="Rhea" id="RHEA-COMP:10145"/>
        <dbReference type="Rhea" id="RHEA-COMP:10147"/>
        <dbReference type="ChEBI" id="CHEBI:15378"/>
        <dbReference type="ChEBI" id="CHEBI:57856"/>
        <dbReference type="ChEBI" id="CHEBI:59789"/>
        <dbReference type="ChEBI" id="CHEBI:73542"/>
        <dbReference type="ChEBI" id="CHEBI:74269"/>
        <dbReference type="EC" id="2.1.1.228"/>
    </reaction>
</comment>
<feature type="region of interest" description="Disordered" evidence="18">
    <location>
        <begin position="230"/>
        <end position="253"/>
    </location>
</feature>
<evidence type="ECO:0000256" key="7">
    <source>
        <dbReference type="ARBA" id="ARBA00022490"/>
    </source>
</evidence>
<evidence type="ECO:0000313" key="20">
    <source>
        <dbReference type="EMBL" id="TWB93701.1"/>
    </source>
</evidence>
<evidence type="ECO:0000256" key="11">
    <source>
        <dbReference type="ARBA" id="ARBA00022694"/>
    </source>
</evidence>
<dbReference type="AlphaFoldDB" id="A0A560LDQ5"/>
<comment type="subunit">
    <text evidence="4 15 17">Homodimer.</text>
</comment>